<accession>A0A4Y2TLX8</accession>
<dbReference type="OrthoDB" id="6437659at2759"/>
<dbReference type="AlphaFoldDB" id="A0A4Y2TLX8"/>
<comment type="caution">
    <text evidence="1">The sequence shown here is derived from an EMBL/GenBank/DDBJ whole genome shotgun (WGS) entry which is preliminary data.</text>
</comment>
<sequence>MKLDIPRVGERRQEFCDFEPCLRTNSGTSANALPTFSTKMGGGKTSLRTTGIASLLVNALSIWQDKWDNGETGRSTYEIVPNRVSNKPVGWSREELMFFQDTGLSLHIFIASIFERMTYARAEK</sequence>
<evidence type="ECO:0000313" key="2">
    <source>
        <dbReference type="Proteomes" id="UP000499080"/>
    </source>
</evidence>
<evidence type="ECO:0000313" key="1">
    <source>
        <dbReference type="EMBL" id="GBO01538.1"/>
    </source>
</evidence>
<gene>
    <name evidence="1" type="ORF">AVEN_132139_1</name>
</gene>
<organism evidence="1 2">
    <name type="scientific">Araneus ventricosus</name>
    <name type="common">Orbweaver spider</name>
    <name type="synonym">Epeira ventricosa</name>
    <dbReference type="NCBI Taxonomy" id="182803"/>
    <lineage>
        <taxon>Eukaryota</taxon>
        <taxon>Metazoa</taxon>
        <taxon>Ecdysozoa</taxon>
        <taxon>Arthropoda</taxon>
        <taxon>Chelicerata</taxon>
        <taxon>Arachnida</taxon>
        <taxon>Araneae</taxon>
        <taxon>Araneomorphae</taxon>
        <taxon>Entelegynae</taxon>
        <taxon>Araneoidea</taxon>
        <taxon>Araneidae</taxon>
        <taxon>Araneus</taxon>
    </lineage>
</organism>
<reference evidence="1 2" key="1">
    <citation type="journal article" date="2019" name="Sci. Rep.">
        <title>Orb-weaving spider Araneus ventricosus genome elucidates the spidroin gene catalogue.</title>
        <authorList>
            <person name="Kono N."/>
            <person name="Nakamura H."/>
            <person name="Ohtoshi R."/>
            <person name="Moran D.A.P."/>
            <person name="Shinohara A."/>
            <person name="Yoshida Y."/>
            <person name="Fujiwara M."/>
            <person name="Mori M."/>
            <person name="Tomita M."/>
            <person name="Arakawa K."/>
        </authorList>
    </citation>
    <scope>NUCLEOTIDE SEQUENCE [LARGE SCALE GENOMIC DNA]</scope>
</reference>
<proteinExistence type="predicted"/>
<keyword evidence="2" id="KW-1185">Reference proteome</keyword>
<name>A0A4Y2TLX8_ARAVE</name>
<dbReference type="EMBL" id="BGPR01029632">
    <property type="protein sequence ID" value="GBO01538.1"/>
    <property type="molecule type" value="Genomic_DNA"/>
</dbReference>
<dbReference type="Proteomes" id="UP000499080">
    <property type="component" value="Unassembled WGS sequence"/>
</dbReference>
<protein>
    <submittedName>
        <fullName evidence="1">Uncharacterized protein</fullName>
    </submittedName>
</protein>